<gene>
    <name evidence="2" type="ORF">CYMTET_13383</name>
</gene>
<accession>A0AAE0GIS8</accession>
<feature type="domain" description="Apple" evidence="1">
    <location>
        <begin position="400"/>
        <end position="479"/>
    </location>
</feature>
<protein>
    <recommendedName>
        <fullName evidence="1">Apple domain-containing protein</fullName>
    </recommendedName>
</protein>
<dbReference type="InterPro" id="IPR003609">
    <property type="entry name" value="Pan_app"/>
</dbReference>
<evidence type="ECO:0000313" key="2">
    <source>
        <dbReference type="EMBL" id="KAK3278693.1"/>
    </source>
</evidence>
<feature type="non-terminal residue" evidence="2">
    <location>
        <position position="1"/>
    </location>
</feature>
<dbReference type="PROSITE" id="PS50948">
    <property type="entry name" value="PAN"/>
    <property type="match status" value="1"/>
</dbReference>
<sequence>VANMVLQPKSAMKKTDVDQFALHYYLYLSHSDITASIFEDIVATFELHHNSNRGISCENPEVWVDPEDYPVWYSEQMARFVGSAYAGLEAGQKGATTTRLAQAAAYGVMKMPLDQLPDGQTLALDARIDIASTTAAAIAAQYAELAAGVHSMAIHHGRGITTHSIMSSTVQIWYLTYFFYWAVIDVEENIHHMDEAGYAGTRPDLRKELCDRHRWLQILTRQPTASPPGMGFDTNQVHQMEDKPEMEYAVAGVALGCAVAEVSVFSDDYFERFPEISSWLREAIRDNVKEMLEAFFPEFSYAFVFVEKNLMTMCGGGVAEAIKWLGSPPVMVGGFVSRAVTELDVVEPRSEEQAWGVFFAALSKCTDRFLIDLDAAYRKECEASLMQRDRGAAVLQGPACAYRVCDCRLGQGAESAKILETPHNSLEGCSAACMRTEGCFNFDFTEFRTYLPSACRLYGREEPNAIPNADGGTLTRQYCTTERVAVIQGEATIRTGEWKPFDYTYRGATWTMYHDRNKDKGQKRVKYVVPDAFWQHSSTFSCSLHLMYSQPPKKNQAGGFYTVERKVDDNVPYIVNSLSPPSAYVPSRVPIDLTQNQGIWVLLGDGYIMNAESNVELLTSWPGGADTKKYVVAGAVRFSCIEREEAGGATLDEEAGGDALELRKLLQDEANDTDASFPGEEAILEQGLLPPEVYSSGLVWESKLTTLGPTSLNETEMASLPALDGCDYNVQASAEINLETGVFHVQLALNFAYRTPASHPTPFVELSGSVELEYPCKTSASAAAALSLRMPDVGFGPLAVEDMQVNAMLHCGGGPVVISITGRMQRSFTFLGMSISDVRVKATAARGSNSSELEGQSSPSGLSWQGKLVGEVDAAVSLDAGAVDVRASGSSIIEVDFTVPSQGEASFTYFTTTTLTLSLAVDVASFHMLLMMSVSVASSDKSCGQEEYYGTTVEGSLELQFDGLTAEPLLSTVSGSEFCSTTFCPSEGDLSAGTLNVINLAGLITVEDLTTSVQYFCHDGTTVPADPATAPDLVVQAAVSSISLGGLDLTDVDIAVNGKKGFDGWEWLGHVSGRTSWGGLDLNVSVSFDTFRDVYEADLRVVWESGHEGAEGPHTYIAGDAHLKLPLSAWGDVRGAMDIKLTGLTFSPAMTAISGSVEFVADGDGNFEAAMLIGGADGAPSLTYSYGGTQLALGHFGLKALYCRTEASVGDGRACLLTEEGDPKLTVGLTADMSGFAMELGFHVPFDGVYTMSGAYGGTINIGEVVAMLQDNPVFEKVQSPFVPMSPFDGSQNPLAEARDVVINLMEHALLENPEIDLIVTSGSEPVVTMTATATLFGVKMPAGLILVFTGGQWQAIMSFMPPLDKADQMLEDLESELSSGRRRKLSSVGSVMLQLFGFVLKELGEVGAMELNYANNEIILPKVNIALKGFDGVNLDYLPEGLAFTLCASLQGPSSGPLQLLSSFVQAIADVPPFSELPQFQSTSGDDCFLQMFIEITGLYASCLDMRLDLGPSGFNFGIQGFSVTALSLIYCVDYDPLLVVPSSSFGFGVSMRAHLNGEQFLQLDG</sequence>
<evidence type="ECO:0000259" key="1">
    <source>
        <dbReference type="PROSITE" id="PS50948"/>
    </source>
</evidence>
<evidence type="ECO:0000313" key="3">
    <source>
        <dbReference type="Proteomes" id="UP001190700"/>
    </source>
</evidence>
<keyword evidence="3" id="KW-1185">Reference proteome</keyword>
<organism evidence="2 3">
    <name type="scientific">Cymbomonas tetramitiformis</name>
    <dbReference type="NCBI Taxonomy" id="36881"/>
    <lineage>
        <taxon>Eukaryota</taxon>
        <taxon>Viridiplantae</taxon>
        <taxon>Chlorophyta</taxon>
        <taxon>Pyramimonadophyceae</taxon>
        <taxon>Pyramimonadales</taxon>
        <taxon>Pyramimonadaceae</taxon>
        <taxon>Cymbomonas</taxon>
    </lineage>
</organism>
<comment type="caution">
    <text evidence="2">The sequence shown here is derived from an EMBL/GenBank/DDBJ whole genome shotgun (WGS) entry which is preliminary data.</text>
</comment>
<dbReference type="EMBL" id="LGRX02005322">
    <property type="protein sequence ID" value="KAK3278693.1"/>
    <property type="molecule type" value="Genomic_DNA"/>
</dbReference>
<proteinExistence type="predicted"/>
<reference evidence="2 3" key="1">
    <citation type="journal article" date="2015" name="Genome Biol. Evol.">
        <title>Comparative Genomics of a Bacterivorous Green Alga Reveals Evolutionary Causalities and Consequences of Phago-Mixotrophic Mode of Nutrition.</title>
        <authorList>
            <person name="Burns J.A."/>
            <person name="Paasch A."/>
            <person name="Narechania A."/>
            <person name="Kim E."/>
        </authorList>
    </citation>
    <scope>NUCLEOTIDE SEQUENCE [LARGE SCALE GENOMIC DNA]</scope>
    <source>
        <strain evidence="2 3">PLY_AMNH</strain>
    </source>
</reference>
<dbReference type="Proteomes" id="UP001190700">
    <property type="component" value="Unassembled WGS sequence"/>
</dbReference>
<name>A0AAE0GIS8_9CHLO</name>